<dbReference type="RefSeq" id="WP_073298422.1">
    <property type="nucleotide sequence ID" value="NZ_FQUF01000028.1"/>
</dbReference>
<keyword evidence="1" id="KW-0472">Membrane</keyword>
<feature type="transmembrane region" description="Helical" evidence="1">
    <location>
        <begin position="12"/>
        <end position="33"/>
    </location>
</feature>
<sequence length="164" mass="18610">MKLSIRQLTLNAMIAAIYVVITIFLPSYGPLQLRLTEMFAHLPMFNKKYSIGLILGVAIANIRSEFGIYDIIFGTLHTALSLLIVFFIIKESDSLMKKMLINTAVFTAMSFILALMVSILTNELFFFWVNYASFAASIAIVMLVTIPVILFLDQQIHFNQTMER</sequence>
<feature type="transmembrane region" description="Helical" evidence="1">
    <location>
        <begin position="68"/>
        <end position="88"/>
    </location>
</feature>
<dbReference type="PANTHER" id="PTHR40044">
    <property type="entry name" value="INTEGRAL MEMBRANE PROTEIN-RELATED"/>
    <property type="match status" value="1"/>
</dbReference>
<evidence type="ECO:0000256" key="1">
    <source>
        <dbReference type="SAM" id="Phobius"/>
    </source>
</evidence>
<dbReference type="PIRSF" id="PIRSF031501">
    <property type="entry name" value="QueT"/>
    <property type="match status" value="1"/>
</dbReference>
<reference evidence="2 3" key="1">
    <citation type="submission" date="2016-11" db="EMBL/GenBank/DDBJ databases">
        <authorList>
            <person name="Jaros S."/>
            <person name="Januszkiewicz K."/>
            <person name="Wedrychowicz H."/>
        </authorList>
    </citation>
    <scope>NUCLEOTIDE SEQUENCE [LARGE SCALE GENOMIC DNA]</scope>
    <source>
        <strain evidence="2 3">DSM 15692</strain>
    </source>
</reference>
<dbReference type="Pfam" id="PF06177">
    <property type="entry name" value="QueT"/>
    <property type="match status" value="1"/>
</dbReference>
<keyword evidence="3" id="KW-1185">Reference proteome</keyword>
<organism evidence="2 3">
    <name type="scientific">Atopostipes suicloacalis DSM 15692</name>
    <dbReference type="NCBI Taxonomy" id="1121025"/>
    <lineage>
        <taxon>Bacteria</taxon>
        <taxon>Bacillati</taxon>
        <taxon>Bacillota</taxon>
        <taxon>Bacilli</taxon>
        <taxon>Lactobacillales</taxon>
        <taxon>Carnobacteriaceae</taxon>
        <taxon>Atopostipes</taxon>
    </lineage>
</organism>
<feature type="transmembrane region" description="Helical" evidence="1">
    <location>
        <begin position="125"/>
        <end position="152"/>
    </location>
</feature>
<dbReference type="PANTHER" id="PTHR40044:SF1">
    <property type="entry name" value="INTEGRAL MEMBRANE PROTEIN"/>
    <property type="match status" value="1"/>
</dbReference>
<dbReference type="EMBL" id="FQUF01000028">
    <property type="protein sequence ID" value="SHF04870.1"/>
    <property type="molecule type" value="Genomic_DNA"/>
</dbReference>
<proteinExistence type="predicted"/>
<accession>A0A1M4YGK9</accession>
<evidence type="ECO:0000313" key="3">
    <source>
        <dbReference type="Proteomes" id="UP000184128"/>
    </source>
</evidence>
<dbReference type="Proteomes" id="UP000184128">
    <property type="component" value="Unassembled WGS sequence"/>
</dbReference>
<name>A0A1M4YGK9_9LACT</name>
<dbReference type="InterPro" id="IPR010387">
    <property type="entry name" value="QueT"/>
</dbReference>
<keyword evidence="1" id="KW-0812">Transmembrane</keyword>
<feature type="transmembrane region" description="Helical" evidence="1">
    <location>
        <begin position="100"/>
        <end position="119"/>
    </location>
</feature>
<evidence type="ECO:0000313" key="2">
    <source>
        <dbReference type="EMBL" id="SHF04870.1"/>
    </source>
</evidence>
<dbReference type="OrthoDB" id="1706970at2"/>
<keyword evidence="1" id="KW-1133">Transmembrane helix</keyword>
<gene>
    <name evidence="2" type="ORF">SAMN02745249_01695</name>
</gene>
<dbReference type="STRING" id="1121025.SAMN02745249_01695"/>
<dbReference type="AlphaFoldDB" id="A0A1M4YGK9"/>
<protein>
    <submittedName>
        <fullName evidence="2">Uncharacterized membrane protein</fullName>
    </submittedName>
</protein>